<dbReference type="EMBL" id="JABJXA010000110">
    <property type="protein sequence ID" value="MBB1260651.1"/>
    <property type="molecule type" value="Genomic_DNA"/>
</dbReference>
<dbReference type="EMBL" id="VJYK02000175">
    <property type="protein sequence ID" value="MQS03504.1"/>
    <property type="molecule type" value="Genomic_DNA"/>
</dbReference>
<evidence type="ECO:0000313" key="2">
    <source>
        <dbReference type="EMBL" id="MBB1255515.1"/>
    </source>
</evidence>
<dbReference type="Proteomes" id="UP000320857">
    <property type="component" value="Unassembled WGS sequence"/>
</dbReference>
<evidence type="ECO:0000313" key="7">
    <source>
        <dbReference type="Proteomes" id="UP000525686"/>
    </source>
</evidence>
<keyword evidence="5" id="KW-1185">Reference proteome</keyword>
<accession>A0A5P0YT65</accession>
<evidence type="ECO:0000313" key="5">
    <source>
        <dbReference type="Proteomes" id="UP000320857"/>
    </source>
</evidence>
<reference evidence="2" key="3">
    <citation type="journal article" name="Syst. Appl. Microbiol.">
        <title>Streptomyces alkaliterrae sp. nov., isolated from an alkaline soil, and emended descriptions of Streptomyces alkaliphilus, Streptomyces calidiresistens and Streptomyces durbertensis.</title>
        <authorList>
            <person name="Swiecimska M."/>
            <person name="Golinska P."/>
            <person name="Nouioui I."/>
            <person name="Wypij M."/>
            <person name="Rai M."/>
            <person name="Sangal V."/>
            <person name="Goodfellow M."/>
        </authorList>
    </citation>
    <scope>NUCLEOTIDE SEQUENCE</scope>
    <source>
        <strain evidence="2">OF3</strain>
        <strain evidence="3">OF8</strain>
    </source>
</reference>
<dbReference type="Pfam" id="PF19086">
    <property type="entry name" value="Terpene_syn_C_2"/>
    <property type="match status" value="1"/>
</dbReference>
<reference evidence="6 7" key="2">
    <citation type="submission" date="2020-05" db="EMBL/GenBank/DDBJ databases">
        <title>Classification of alakaliphilic streptomycetes isolated from an alkaline soil next to Lonar Crater, India and a proposal for the recognition of Streptomyces alkaliterrae sp. nov.</title>
        <authorList>
            <person name="Golinska P."/>
        </authorList>
    </citation>
    <scope>NUCLEOTIDE SEQUENCE [LARGE SCALE GENOMIC DNA]</scope>
    <source>
        <strain evidence="7">OF3</strain>
        <strain evidence="6">OF8</strain>
    </source>
</reference>
<feature type="region of interest" description="Disordered" evidence="1">
    <location>
        <begin position="316"/>
        <end position="344"/>
    </location>
</feature>
<dbReference type="AlphaFoldDB" id="A0A5P0YT65"/>
<dbReference type="Proteomes" id="UP000517765">
    <property type="component" value="Unassembled WGS sequence"/>
</dbReference>
<dbReference type="Proteomes" id="UP000525686">
    <property type="component" value="Unassembled WGS sequence"/>
</dbReference>
<evidence type="ECO:0000313" key="6">
    <source>
        <dbReference type="Proteomes" id="UP000517765"/>
    </source>
</evidence>
<gene>
    <name evidence="4" type="ORF">FNX44_016825</name>
    <name evidence="2" type="ORF">H3146_19465</name>
    <name evidence="3" type="ORF">H3147_17735</name>
</gene>
<name>A0A5P0YT65_9ACTN</name>
<evidence type="ECO:0008006" key="8">
    <source>
        <dbReference type="Google" id="ProtNLM"/>
    </source>
</evidence>
<dbReference type="OrthoDB" id="2989600at2"/>
<dbReference type="Gene3D" id="1.10.600.10">
    <property type="entry name" value="Farnesyl Diphosphate Synthase"/>
    <property type="match status" value="1"/>
</dbReference>
<evidence type="ECO:0000256" key="1">
    <source>
        <dbReference type="SAM" id="MobiDB-lite"/>
    </source>
</evidence>
<comment type="caution">
    <text evidence="4">The sequence shown here is derived from an EMBL/GenBank/DDBJ whole genome shotgun (WGS) entry which is preliminary data.</text>
</comment>
<dbReference type="RefSeq" id="WP_143649076.1">
    <property type="nucleotide sequence ID" value="NZ_JABJWZ010000212.1"/>
</dbReference>
<dbReference type="EMBL" id="JABJWZ010000212">
    <property type="protein sequence ID" value="MBB1255515.1"/>
    <property type="molecule type" value="Genomic_DNA"/>
</dbReference>
<dbReference type="InterPro" id="IPR008949">
    <property type="entry name" value="Isoprenoid_synthase_dom_sf"/>
</dbReference>
<reference evidence="4 5" key="1">
    <citation type="submission" date="2019-10" db="EMBL/GenBank/DDBJ databases">
        <title>Streptomyces sp. nov., a novel actinobacterium isolated from alkaline environment.</title>
        <authorList>
            <person name="Golinska P."/>
        </authorList>
    </citation>
    <scope>NUCLEOTIDE SEQUENCE [LARGE SCALE GENOMIC DNA]</scope>
    <source>
        <strain evidence="4 5">OF1</strain>
    </source>
</reference>
<organism evidence="4 5">
    <name type="scientific">Streptomyces alkaliterrae</name>
    <dbReference type="NCBI Taxonomy" id="2213162"/>
    <lineage>
        <taxon>Bacteria</taxon>
        <taxon>Bacillati</taxon>
        <taxon>Actinomycetota</taxon>
        <taxon>Actinomycetes</taxon>
        <taxon>Kitasatosporales</taxon>
        <taxon>Streptomycetaceae</taxon>
        <taxon>Streptomyces</taxon>
    </lineage>
</organism>
<sequence>MTGGIVIPPLWCPIDLVVRPGAAGVQAGSHAWLEQHGLDERSLRRAAATDTGFLACTWAPTATDEGVQLLSDWLVWALLFDDYYCDSGPDAARPGTFNPLAARMMVRALHPETPPTGDTAFDAFASALADLVTRVHDRADPELAHLFSLVHYHWVVGAMCGVSDRAHGSLRSVEDHLLIRPPDGGSLCSVHMIEIAEGTCLPARERVRADVRALTQAAGILLTVPTDLASYAHEKAQRSLESNLVHILGAERSLTAQAATEQARDLLEVVMDFFLRMTARLHEEGDPQLHRYTDQLTHMVRGTYEWQRSLPRYTTALEPSELPDGPTATRPDTPLHDITHRPNRTVTRPPAPISWWWDLLA</sequence>
<dbReference type="SUPFAM" id="SSF48576">
    <property type="entry name" value="Terpenoid synthases"/>
    <property type="match status" value="1"/>
</dbReference>
<protein>
    <recommendedName>
        <fullName evidence="8">Terpene synthase</fullName>
    </recommendedName>
</protein>
<proteinExistence type="predicted"/>
<evidence type="ECO:0000313" key="4">
    <source>
        <dbReference type="EMBL" id="MQS03504.1"/>
    </source>
</evidence>
<evidence type="ECO:0000313" key="3">
    <source>
        <dbReference type="EMBL" id="MBB1260651.1"/>
    </source>
</evidence>